<feature type="transmembrane region" description="Helical" evidence="5">
    <location>
        <begin position="222"/>
        <end position="244"/>
    </location>
</feature>
<gene>
    <name evidence="7" type="ORF">AB1471_10880</name>
</gene>
<dbReference type="RefSeq" id="WP_367779791.1">
    <property type="nucleotide sequence ID" value="NZ_JBFMIA010000009.1"/>
</dbReference>
<keyword evidence="8" id="KW-1185">Reference proteome</keyword>
<dbReference type="PANTHER" id="PTHR43077">
    <property type="entry name" value="TRANSPORT PERMEASE YVFS-RELATED"/>
    <property type="match status" value="1"/>
</dbReference>
<sequence length="341" mass="37139">MNFGEKMKEAFTADTLPTGEDSPFLWTEVQSEQQARDAMNNQEYYATLVVPSTFSSNVMSLLNTDSAQSSVTVILNQGKNLTVATTVNTIMDKMIAGLNGQLREQLINSAEERGMEALPTAQVNLLAEPVNTVFETVNAVGERSANGNAPVVFTQLLWVGSMVGALTIFLTARNVKEGQKSGWGTAIGQLVLGAIIALIASGSLLFTGVEILSLRVPDMMEMWGYTALISYCFFLLMTGILNWTGLKGMPLLALLFFFGPPALSLPVEFLPDVSRYWLLSWVPLRFGVEILRDLFYFGEGLNLREPLKVLSLTAAVGAALVLLSELKPVKEPQGKKDKATT</sequence>
<dbReference type="InterPro" id="IPR013525">
    <property type="entry name" value="ABC2_TM"/>
</dbReference>
<dbReference type="Proteomes" id="UP001556040">
    <property type="component" value="Unassembled WGS sequence"/>
</dbReference>
<dbReference type="Gene3D" id="3.40.1710.10">
    <property type="entry name" value="abc type-2 transporter like domain"/>
    <property type="match status" value="1"/>
</dbReference>
<dbReference type="Pfam" id="PF12698">
    <property type="entry name" value="ABC2_membrane_3"/>
    <property type="match status" value="1"/>
</dbReference>
<evidence type="ECO:0000313" key="7">
    <source>
        <dbReference type="EMBL" id="MEW9502298.1"/>
    </source>
</evidence>
<keyword evidence="2 5" id="KW-0812">Transmembrane</keyword>
<organism evidence="7 8">
    <name type="scientific">Jeotgalibacillus marinus</name>
    <dbReference type="NCBI Taxonomy" id="86667"/>
    <lineage>
        <taxon>Bacteria</taxon>
        <taxon>Bacillati</taxon>
        <taxon>Bacillota</taxon>
        <taxon>Bacilli</taxon>
        <taxon>Bacillales</taxon>
        <taxon>Caryophanaceae</taxon>
        <taxon>Jeotgalibacillus</taxon>
    </lineage>
</organism>
<feature type="domain" description="ABC-2 type transporter transmembrane" evidence="6">
    <location>
        <begin position="25"/>
        <end position="322"/>
    </location>
</feature>
<protein>
    <submittedName>
        <fullName evidence="7">ABC transporter permease</fullName>
    </submittedName>
</protein>
<accession>A0ABV3Q666</accession>
<proteinExistence type="predicted"/>
<comment type="subcellular location">
    <subcellularLocation>
        <location evidence="1">Membrane</location>
        <topology evidence="1">Multi-pass membrane protein</topology>
    </subcellularLocation>
</comment>
<keyword evidence="4 5" id="KW-0472">Membrane</keyword>
<feature type="transmembrane region" description="Helical" evidence="5">
    <location>
        <begin position="251"/>
        <end position="270"/>
    </location>
</feature>
<evidence type="ECO:0000256" key="2">
    <source>
        <dbReference type="ARBA" id="ARBA00022692"/>
    </source>
</evidence>
<evidence type="ECO:0000259" key="6">
    <source>
        <dbReference type="Pfam" id="PF12698"/>
    </source>
</evidence>
<reference evidence="7 8" key="1">
    <citation type="journal article" date="1979" name="Int. J. Syst. Evol. Microbiol.">
        <title>Bacillus globisporus subsp. marinus subsp. nov.</title>
        <authorList>
            <person name="Liu H."/>
        </authorList>
    </citation>
    <scope>NUCLEOTIDE SEQUENCE [LARGE SCALE GENOMIC DNA]</scope>
    <source>
        <strain evidence="7 8">DSM 1297</strain>
    </source>
</reference>
<dbReference type="EMBL" id="JBFMIA010000009">
    <property type="protein sequence ID" value="MEW9502298.1"/>
    <property type="molecule type" value="Genomic_DNA"/>
</dbReference>
<evidence type="ECO:0000256" key="5">
    <source>
        <dbReference type="SAM" id="Phobius"/>
    </source>
</evidence>
<comment type="caution">
    <text evidence="7">The sequence shown here is derived from an EMBL/GenBank/DDBJ whole genome shotgun (WGS) entry which is preliminary data.</text>
</comment>
<evidence type="ECO:0000313" key="8">
    <source>
        <dbReference type="Proteomes" id="UP001556040"/>
    </source>
</evidence>
<dbReference type="InterPro" id="IPR051328">
    <property type="entry name" value="T7SS_ABC-Transporter"/>
</dbReference>
<feature type="transmembrane region" description="Helical" evidence="5">
    <location>
        <begin position="183"/>
        <end position="202"/>
    </location>
</feature>
<evidence type="ECO:0000256" key="4">
    <source>
        <dbReference type="ARBA" id="ARBA00023136"/>
    </source>
</evidence>
<name>A0ABV3Q666_9BACL</name>
<evidence type="ECO:0000256" key="1">
    <source>
        <dbReference type="ARBA" id="ARBA00004141"/>
    </source>
</evidence>
<evidence type="ECO:0000256" key="3">
    <source>
        <dbReference type="ARBA" id="ARBA00022989"/>
    </source>
</evidence>
<keyword evidence="3 5" id="KW-1133">Transmembrane helix</keyword>
<feature type="transmembrane region" description="Helical" evidence="5">
    <location>
        <begin position="152"/>
        <end position="171"/>
    </location>
</feature>
<dbReference type="PANTHER" id="PTHR43077:SF5">
    <property type="entry name" value="PHAGE INFECTION PROTEIN"/>
    <property type="match status" value="1"/>
</dbReference>